<keyword evidence="3" id="KW-0418">Kinase</keyword>
<dbReference type="SUPFAM" id="SSF56112">
    <property type="entry name" value="Protein kinase-like (PK-like)"/>
    <property type="match status" value="1"/>
</dbReference>
<dbReference type="EMBL" id="JABFOF010000001">
    <property type="protein sequence ID" value="KAG2407531.1"/>
    <property type="molecule type" value="Genomic_DNA"/>
</dbReference>
<comment type="caution">
    <text evidence="6">The sequence shown here is derived from an EMBL/GenBank/DDBJ whole genome shotgun (WGS) entry which is preliminary data.</text>
</comment>
<evidence type="ECO:0000313" key="6">
    <source>
        <dbReference type="EMBL" id="KAG2407531.1"/>
    </source>
</evidence>
<keyword evidence="5" id="KW-0812">Transmembrane</keyword>
<protein>
    <submittedName>
        <fullName evidence="6">Uncharacterized protein</fullName>
    </submittedName>
</protein>
<keyword evidence="1" id="KW-0808">Transferase</keyword>
<evidence type="ECO:0000256" key="1">
    <source>
        <dbReference type="ARBA" id="ARBA00022679"/>
    </source>
</evidence>
<sequence length="278" mass="31073">MKSFDTVTAQEPPSSSVALKASVSRYDPGIFFFLGGTVLLIILLILLFIFWRRTKGPAKVNTTLTCQQHGQMEFISGNLRTISYFDFRTLSRATKNFHPRNLLGSGGFGPVYQPHADLRPAMSEIVALLTFKVEMVAKPIRPTFVHRRRVMDDENHSWGAISSSEPSTTAVASLLFWFYFYPALSVVQRIGTSGNESFVFYSDVVAIARQMSVAVAFHRRSVRPAVIFILDRTNLSSENGKSSNLDGSDLMEETLEETLGEEILEDANPVEVEVKVEH</sequence>
<keyword evidence="2" id="KW-0547">Nucleotide-binding</keyword>
<dbReference type="InterPro" id="IPR011009">
    <property type="entry name" value="Kinase-like_dom_sf"/>
</dbReference>
<evidence type="ECO:0000256" key="3">
    <source>
        <dbReference type="ARBA" id="ARBA00022777"/>
    </source>
</evidence>
<dbReference type="Gene3D" id="3.30.200.20">
    <property type="entry name" value="Phosphorylase Kinase, domain 1"/>
    <property type="match status" value="1"/>
</dbReference>
<dbReference type="Proteomes" id="UP000743370">
    <property type="component" value="Unassembled WGS sequence"/>
</dbReference>
<accession>A0A8T0L7N4</accession>
<evidence type="ECO:0000256" key="2">
    <source>
        <dbReference type="ARBA" id="ARBA00022741"/>
    </source>
</evidence>
<feature type="transmembrane region" description="Helical" evidence="5">
    <location>
        <begin position="30"/>
        <end position="51"/>
    </location>
</feature>
<keyword evidence="4" id="KW-0067">ATP-binding</keyword>
<organism evidence="6 7">
    <name type="scientific">Phaseolus angularis</name>
    <name type="common">Azuki bean</name>
    <name type="synonym">Vigna angularis</name>
    <dbReference type="NCBI Taxonomy" id="3914"/>
    <lineage>
        <taxon>Eukaryota</taxon>
        <taxon>Viridiplantae</taxon>
        <taxon>Streptophyta</taxon>
        <taxon>Embryophyta</taxon>
        <taxon>Tracheophyta</taxon>
        <taxon>Spermatophyta</taxon>
        <taxon>Magnoliopsida</taxon>
        <taxon>eudicotyledons</taxon>
        <taxon>Gunneridae</taxon>
        <taxon>Pentapetalae</taxon>
        <taxon>rosids</taxon>
        <taxon>fabids</taxon>
        <taxon>Fabales</taxon>
        <taxon>Fabaceae</taxon>
        <taxon>Papilionoideae</taxon>
        <taxon>50 kb inversion clade</taxon>
        <taxon>NPAAA clade</taxon>
        <taxon>indigoferoid/millettioid clade</taxon>
        <taxon>Phaseoleae</taxon>
        <taxon>Vigna</taxon>
    </lineage>
</organism>
<dbReference type="PANTHER" id="PTHR47973">
    <property type="entry name" value="CYSTEINE-RICH RECEPTOR-LIKE PROTEIN KINASE 3"/>
    <property type="match status" value="1"/>
</dbReference>
<dbReference type="InterPro" id="IPR052059">
    <property type="entry name" value="CR_Ser/Thr_kinase"/>
</dbReference>
<evidence type="ECO:0000313" key="7">
    <source>
        <dbReference type="Proteomes" id="UP000743370"/>
    </source>
</evidence>
<evidence type="ECO:0000256" key="5">
    <source>
        <dbReference type="SAM" id="Phobius"/>
    </source>
</evidence>
<gene>
    <name evidence="6" type="ORF">HKW66_Vig0023530</name>
</gene>
<keyword evidence="5" id="KW-1133">Transmembrane helix</keyword>
<keyword evidence="5" id="KW-0472">Membrane</keyword>
<evidence type="ECO:0000256" key="4">
    <source>
        <dbReference type="ARBA" id="ARBA00022840"/>
    </source>
</evidence>
<name>A0A8T0L7N4_PHAAN</name>
<proteinExistence type="predicted"/>
<dbReference type="GO" id="GO:0016301">
    <property type="term" value="F:kinase activity"/>
    <property type="evidence" value="ECO:0007669"/>
    <property type="project" value="UniProtKB-KW"/>
</dbReference>
<reference evidence="6 7" key="1">
    <citation type="submission" date="2020-05" db="EMBL/GenBank/DDBJ databases">
        <title>Vigna angularis (adzuki bean) Var. LongXiaoDou No. 4 denovo assembly.</title>
        <authorList>
            <person name="Xiang H."/>
        </authorList>
    </citation>
    <scope>NUCLEOTIDE SEQUENCE [LARGE SCALE GENOMIC DNA]</scope>
    <source>
        <tissue evidence="6">Leaf</tissue>
    </source>
</reference>
<dbReference type="GO" id="GO:0005524">
    <property type="term" value="F:ATP binding"/>
    <property type="evidence" value="ECO:0007669"/>
    <property type="project" value="UniProtKB-KW"/>
</dbReference>
<dbReference type="AlphaFoldDB" id="A0A8T0L7N4"/>